<evidence type="ECO:0000313" key="1">
    <source>
        <dbReference type="EMBL" id="KEH16323.1"/>
    </source>
</evidence>
<reference evidence="1 3" key="1">
    <citation type="journal article" date="2011" name="Nature">
        <title>The Medicago genome provides insight into the evolution of rhizobial symbioses.</title>
        <authorList>
            <person name="Young N.D."/>
            <person name="Debelle F."/>
            <person name="Oldroyd G.E."/>
            <person name="Geurts R."/>
            <person name="Cannon S.B."/>
            <person name="Udvardi M.K."/>
            <person name="Benedito V.A."/>
            <person name="Mayer K.F."/>
            <person name="Gouzy J."/>
            <person name="Schoof H."/>
            <person name="Van de Peer Y."/>
            <person name="Proost S."/>
            <person name="Cook D.R."/>
            <person name="Meyers B.C."/>
            <person name="Spannagl M."/>
            <person name="Cheung F."/>
            <person name="De Mita S."/>
            <person name="Krishnakumar V."/>
            <person name="Gundlach H."/>
            <person name="Zhou S."/>
            <person name="Mudge J."/>
            <person name="Bharti A.K."/>
            <person name="Murray J.D."/>
            <person name="Naoumkina M.A."/>
            <person name="Rosen B."/>
            <person name="Silverstein K.A."/>
            <person name="Tang H."/>
            <person name="Rombauts S."/>
            <person name="Zhao P.X."/>
            <person name="Zhou P."/>
            <person name="Barbe V."/>
            <person name="Bardou P."/>
            <person name="Bechner M."/>
            <person name="Bellec A."/>
            <person name="Berger A."/>
            <person name="Berges H."/>
            <person name="Bidwell S."/>
            <person name="Bisseling T."/>
            <person name="Choisne N."/>
            <person name="Couloux A."/>
            <person name="Denny R."/>
            <person name="Deshpande S."/>
            <person name="Dai X."/>
            <person name="Doyle J.J."/>
            <person name="Dudez A.M."/>
            <person name="Farmer A.D."/>
            <person name="Fouteau S."/>
            <person name="Franken C."/>
            <person name="Gibelin C."/>
            <person name="Gish J."/>
            <person name="Goldstein S."/>
            <person name="Gonzalez A.J."/>
            <person name="Green P.J."/>
            <person name="Hallab A."/>
            <person name="Hartog M."/>
            <person name="Hua A."/>
            <person name="Humphray S.J."/>
            <person name="Jeong D.H."/>
            <person name="Jing Y."/>
            <person name="Jocker A."/>
            <person name="Kenton S.M."/>
            <person name="Kim D.J."/>
            <person name="Klee K."/>
            <person name="Lai H."/>
            <person name="Lang C."/>
            <person name="Lin S."/>
            <person name="Macmil S.L."/>
            <person name="Magdelenat G."/>
            <person name="Matthews L."/>
            <person name="McCorrison J."/>
            <person name="Monaghan E.L."/>
            <person name="Mun J.H."/>
            <person name="Najar F.Z."/>
            <person name="Nicholson C."/>
            <person name="Noirot C."/>
            <person name="O'Bleness M."/>
            <person name="Paule C.R."/>
            <person name="Poulain J."/>
            <person name="Prion F."/>
            <person name="Qin B."/>
            <person name="Qu C."/>
            <person name="Retzel E.F."/>
            <person name="Riddle C."/>
            <person name="Sallet E."/>
            <person name="Samain S."/>
            <person name="Samson N."/>
            <person name="Sanders I."/>
            <person name="Saurat O."/>
            <person name="Scarpelli C."/>
            <person name="Schiex T."/>
            <person name="Segurens B."/>
            <person name="Severin A.J."/>
            <person name="Sherrier D.J."/>
            <person name="Shi R."/>
            <person name="Sims S."/>
            <person name="Singer S.R."/>
            <person name="Sinharoy S."/>
            <person name="Sterck L."/>
            <person name="Viollet A."/>
            <person name="Wang B.B."/>
            <person name="Wang K."/>
            <person name="Wang M."/>
            <person name="Wang X."/>
            <person name="Warfsmann J."/>
            <person name="Weissenbach J."/>
            <person name="White D.D."/>
            <person name="White J.D."/>
            <person name="Wiley G.B."/>
            <person name="Wincker P."/>
            <person name="Xing Y."/>
            <person name="Yang L."/>
            <person name="Yao Z."/>
            <person name="Ying F."/>
            <person name="Zhai J."/>
            <person name="Zhou L."/>
            <person name="Zuber A."/>
            <person name="Denarie J."/>
            <person name="Dixon R.A."/>
            <person name="May G.D."/>
            <person name="Schwartz D.C."/>
            <person name="Rogers J."/>
            <person name="Quetier F."/>
            <person name="Town C.D."/>
            <person name="Roe B.A."/>
        </authorList>
    </citation>
    <scope>NUCLEOTIDE SEQUENCE [LARGE SCALE GENOMIC DNA]</scope>
    <source>
        <strain evidence="1">A17</strain>
        <strain evidence="2 3">cv. Jemalong A17</strain>
    </source>
</reference>
<dbReference type="AlphaFoldDB" id="A0A072TH88"/>
<reference evidence="2" key="3">
    <citation type="submission" date="2015-06" db="UniProtKB">
        <authorList>
            <consortium name="EnsemblPlants"/>
        </authorList>
    </citation>
    <scope>IDENTIFICATION</scope>
    <source>
        <strain evidence="2">cv. Jemalong A17</strain>
    </source>
</reference>
<reference evidence="1 3" key="2">
    <citation type="journal article" date="2014" name="BMC Genomics">
        <title>An improved genome release (version Mt4.0) for the model legume Medicago truncatula.</title>
        <authorList>
            <person name="Tang H."/>
            <person name="Krishnakumar V."/>
            <person name="Bidwell S."/>
            <person name="Rosen B."/>
            <person name="Chan A."/>
            <person name="Zhou S."/>
            <person name="Gentzbittel L."/>
            <person name="Childs K.L."/>
            <person name="Yandell M."/>
            <person name="Gundlach H."/>
            <person name="Mayer K.F."/>
            <person name="Schwartz D.C."/>
            <person name="Town C.D."/>
        </authorList>
    </citation>
    <scope>GENOME REANNOTATION</scope>
    <source>
        <strain evidence="1">A17</strain>
        <strain evidence="2 3">cv. Jemalong A17</strain>
    </source>
</reference>
<name>A0A072TH88_MEDTR</name>
<accession>A0A072TH88</accession>
<evidence type="ECO:0000313" key="3">
    <source>
        <dbReference type="Proteomes" id="UP000002051"/>
    </source>
</evidence>
<keyword evidence="3" id="KW-1185">Reference proteome</keyword>
<protein>
    <submittedName>
        <fullName evidence="1 2">Uncharacterized protein</fullName>
    </submittedName>
</protein>
<proteinExistence type="predicted"/>
<dbReference type="EnsemblPlants" id="KEH16323">
    <property type="protein sequence ID" value="KEH16323"/>
    <property type="gene ID" value="MTR_0230s0050"/>
</dbReference>
<dbReference type="HOGENOM" id="CLU_145669_0_0_1"/>
<dbReference type="Proteomes" id="UP000002051">
    <property type="component" value="Unassembled WGS sequence"/>
</dbReference>
<dbReference type="EMBL" id="KL402955">
    <property type="protein sequence ID" value="KEH16323.1"/>
    <property type="molecule type" value="Genomic_DNA"/>
</dbReference>
<evidence type="ECO:0000313" key="2">
    <source>
        <dbReference type="EnsemblPlants" id="KEH16323"/>
    </source>
</evidence>
<gene>
    <name evidence="1" type="ORF">MTR_0230s0050</name>
</gene>
<sequence>MEKKPRGGRRSRSAAIFIYKVLVFENLGIKSKLGFLGEKLVFPESCTVTASSVSCSCVFFTRFRFELGFGVKMKVVDNFVSFPMALVWSKNDFWFRSYDENTPRRS</sequence>
<organism evidence="1 3">
    <name type="scientific">Medicago truncatula</name>
    <name type="common">Barrel medic</name>
    <name type="synonym">Medicago tribuloides</name>
    <dbReference type="NCBI Taxonomy" id="3880"/>
    <lineage>
        <taxon>Eukaryota</taxon>
        <taxon>Viridiplantae</taxon>
        <taxon>Streptophyta</taxon>
        <taxon>Embryophyta</taxon>
        <taxon>Tracheophyta</taxon>
        <taxon>Spermatophyta</taxon>
        <taxon>Magnoliopsida</taxon>
        <taxon>eudicotyledons</taxon>
        <taxon>Gunneridae</taxon>
        <taxon>Pentapetalae</taxon>
        <taxon>rosids</taxon>
        <taxon>fabids</taxon>
        <taxon>Fabales</taxon>
        <taxon>Fabaceae</taxon>
        <taxon>Papilionoideae</taxon>
        <taxon>50 kb inversion clade</taxon>
        <taxon>NPAAA clade</taxon>
        <taxon>Hologalegina</taxon>
        <taxon>IRL clade</taxon>
        <taxon>Trifolieae</taxon>
        <taxon>Medicago</taxon>
    </lineage>
</organism>